<evidence type="ECO:0000256" key="2">
    <source>
        <dbReference type="ARBA" id="ARBA00022729"/>
    </source>
</evidence>
<evidence type="ECO:0000313" key="7">
    <source>
        <dbReference type="EMBL" id="ATQ75514.1"/>
    </source>
</evidence>
<evidence type="ECO:0000256" key="3">
    <source>
        <dbReference type="ARBA" id="ARBA00022737"/>
    </source>
</evidence>
<gene>
    <name evidence="7" type="ORF">CR152_14030</name>
</gene>
<dbReference type="PANTHER" id="PTHR34606">
    <property type="entry name" value="BON DOMAIN-CONTAINING PROTEIN"/>
    <property type="match status" value="1"/>
</dbReference>
<keyword evidence="8" id="KW-1185">Reference proteome</keyword>
<sequence>MLATALSVAFPSANAAETPAKSDTATYRTMTQKAAADYKAASAQCKDMSGNARSLCMEEAKVVRARADLAALTDYNNTLKGRTKARTELANADYSLAKIKCADTTGAEKDSCMSNARAVHTAALADVKADRNLQVASSGTTDTMSPVTRTTTTDATKSAAVDKCAQVAGSPNTGCLVDNNNRAAVTTTTTTGAVANRTEMAADTAAQRTANAVDNAADKTRAAGAAVAAKTERAIDTLADKTERAADNMANKTDRAADKSGAVMADSLITTKVKADIFKEPELKSMAIHVETEKGVVMLSGFVDSKADAEKAVRLAKSVEGVTSVKSAIKVK</sequence>
<dbReference type="Pfam" id="PF04972">
    <property type="entry name" value="BON"/>
    <property type="match status" value="1"/>
</dbReference>
<feature type="domain" description="BON" evidence="6">
    <location>
        <begin position="265"/>
        <end position="332"/>
    </location>
</feature>
<dbReference type="InterPro" id="IPR051686">
    <property type="entry name" value="Lipoprotein_DolP"/>
</dbReference>
<evidence type="ECO:0000259" key="6">
    <source>
        <dbReference type="PROSITE" id="PS50914"/>
    </source>
</evidence>
<keyword evidence="4" id="KW-0574">Periplasm</keyword>
<evidence type="ECO:0000256" key="1">
    <source>
        <dbReference type="ARBA" id="ARBA00004418"/>
    </source>
</evidence>
<organism evidence="7 8">
    <name type="scientific">Massilia violaceinigra</name>
    <dbReference type="NCBI Taxonomy" id="2045208"/>
    <lineage>
        <taxon>Bacteria</taxon>
        <taxon>Pseudomonadati</taxon>
        <taxon>Pseudomonadota</taxon>
        <taxon>Betaproteobacteria</taxon>
        <taxon>Burkholderiales</taxon>
        <taxon>Oxalobacteraceae</taxon>
        <taxon>Telluria group</taxon>
        <taxon>Massilia</taxon>
    </lineage>
</organism>
<dbReference type="EMBL" id="CP024608">
    <property type="protein sequence ID" value="ATQ75514.1"/>
    <property type="molecule type" value="Genomic_DNA"/>
</dbReference>
<keyword evidence="3" id="KW-0677">Repeat</keyword>
<dbReference type="SMART" id="SM00749">
    <property type="entry name" value="BON"/>
    <property type="match status" value="1"/>
</dbReference>
<evidence type="ECO:0000313" key="8">
    <source>
        <dbReference type="Proteomes" id="UP000229897"/>
    </source>
</evidence>
<dbReference type="FunFam" id="3.30.1340.30:FF:000001">
    <property type="entry name" value="Molecular chaperone OsmY"/>
    <property type="match status" value="1"/>
</dbReference>
<dbReference type="KEGG" id="mass:CR152_14030"/>
<name>A0A2D2DKK2_9BURK</name>
<dbReference type="AlphaFoldDB" id="A0A2D2DKK2"/>
<dbReference type="Gene3D" id="3.30.1340.30">
    <property type="match status" value="1"/>
</dbReference>
<evidence type="ECO:0000256" key="4">
    <source>
        <dbReference type="ARBA" id="ARBA00022764"/>
    </source>
</evidence>
<dbReference type="GO" id="GO:0042597">
    <property type="term" value="C:periplasmic space"/>
    <property type="evidence" value="ECO:0007669"/>
    <property type="project" value="UniProtKB-SubCell"/>
</dbReference>
<comment type="subcellular location">
    <subcellularLocation>
        <location evidence="1">Periplasm</location>
    </subcellularLocation>
</comment>
<dbReference type="InterPro" id="IPR014004">
    <property type="entry name" value="Transpt-assoc_nodulatn_dom_bac"/>
</dbReference>
<dbReference type="PROSITE" id="PS50914">
    <property type="entry name" value="BON"/>
    <property type="match status" value="1"/>
</dbReference>
<accession>A0A2D2DKK2</accession>
<dbReference type="Proteomes" id="UP000229897">
    <property type="component" value="Chromosome"/>
</dbReference>
<dbReference type="InterPro" id="IPR007055">
    <property type="entry name" value="BON_dom"/>
</dbReference>
<dbReference type="PANTHER" id="PTHR34606:SF16">
    <property type="entry name" value="BON DOMAIN-CONTAINING PROTEIN"/>
    <property type="match status" value="1"/>
</dbReference>
<protein>
    <recommendedName>
        <fullName evidence="5">Osmotically-inducible protein Y</fullName>
    </recommendedName>
</protein>
<keyword evidence="2" id="KW-0732">Signal</keyword>
<proteinExistence type="predicted"/>
<evidence type="ECO:0000256" key="5">
    <source>
        <dbReference type="ARBA" id="ARBA00070588"/>
    </source>
</evidence>
<reference evidence="7" key="1">
    <citation type="submission" date="2017-10" db="EMBL/GenBank/DDBJ databases">
        <title>Massilia psychrophilum sp. nov., a novel purple-pigmented bacterium isolated from Tianshan glacier, Xinjiang Municipality, China.</title>
        <authorList>
            <person name="Wang H."/>
        </authorList>
    </citation>
    <scope>NUCLEOTIDE SEQUENCE [LARGE SCALE GENOMIC DNA]</scope>
    <source>
        <strain evidence="7">B2</strain>
    </source>
</reference>